<dbReference type="EMBL" id="CAJVPV010017003">
    <property type="protein sequence ID" value="CAG8700833.1"/>
    <property type="molecule type" value="Genomic_DNA"/>
</dbReference>
<reference evidence="1" key="1">
    <citation type="submission" date="2021-06" db="EMBL/GenBank/DDBJ databases">
        <authorList>
            <person name="Kallberg Y."/>
            <person name="Tangrot J."/>
            <person name="Rosling A."/>
        </authorList>
    </citation>
    <scope>NUCLEOTIDE SEQUENCE</scope>
    <source>
        <strain evidence="1">CL551</strain>
    </source>
</reference>
<feature type="non-terminal residue" evidence="1">
    <location>
        <position position="1"/>
    </location>
</feature>
<sequence length="119" mass="13527">NTKVLGESKQGVLPIKIVAIWSQEEKKFRRNPTKEILICRGTLSSKSKICKLSLNSESSPNRRAIFTRWCDVGAFFVANARRCHPRRRMFVTRIALARSSGCLLFRVLNDQLTSSLLFG</sequence>
<proteinExistence type="predicted"/>
<evidence type="ECO:0000313" key="1">
    <source>
        <dbReference type="EMBL" id="CAG8700833.1"/>
    </source>
</evidence>
<name>A0A9N9N449_9GLOM</name>
<evidence type="ECO:0000313" key="2">
    <source>
        <dbReference type="Proteomes" id="UP000789342"/>
    </source>
</evidence>
<organism evidence="1 2">
    <name type="scientific">Acaulospora morrowiae</name>
    <dbReference type="NCBI Taxonomy" id="94023"/>
    <lineage>
        <taxon>Eukaryota</taxon>
        <taxon>Fungi</taxon>
        <taxon>Fungi incertae sedis</taxon>
        <taxon>Mucoromycota</taxon>
        <taxon>Glomeromycotina</taxon>
        <taxon>Glomeromycetes</taxon>
        <taxon>Diversisporales</taxon>
        <taxon>Acaulosporaceae</taxon>
        <taxon>Acaulospora</taxon>
    </lineage>
</organism>
<protein>
    <submittedName>
        <fullName evidence="1">12060_t:CDS:1</fullName>
    </submittedName>
</protein>
<accession>A0A9N9N449</accession>
<keyword evidence="2" id="KW-1185">Reference proteome</keyword>
<dbReference type="AlphaFoldDB" id="A0A9N9N449"/>
<dbReference type="Proteomes" id="UP000789342">
    <property type="component" value="Unassembled WGS sequence"/>
</dbReference>
<gene>
    <name evidence="1" type="ORF">AMORRO_LOCUS12120</name>
</gene>
<comment type="caution">
    <text evidence="1">The sequence shown here is derived from an EMBL/GenBank/DDBJ whole genome shotgun (WGS) entry which is preliminary data.</text>
</comment>